<dbReference type="EMBL" id="CP012524">
    <property type="protein sequence ID" value="ALC42777.1"/>
    <property type="molecule type" value="Genomic_DNA"/>
</dbReference>
<dbReference type="SUPFAM" id="SSF57997">
    <property type="entry name" value="Tropomyosin"/>
    <property type="match status" value="1"/>
</dbReference>
<dbReference type="SMR" id="A0A0M4EF16"/>
<evidence type="ECO:0000256" key="1">
    <source>
        <dbReference type="SAM" id="Coils"/>
    </source>
</evidence>
<proteinExistence type="predicted"/>
<reference evidence="3 4" key="1">
    <citation type="submission" date="2015-08" db="EMBL/GenBank/DDBJ databases">
        <title>Ancestral chromatin configuration constrains chromatin evolution on differentiating sex chromosomes in Drosophila.</title>
        <authorList>
            <person name="Zhou Q."/>
            <person name="Bachtrog D."/>
        </authorList>
    </citation>
    <scope>NUCLEOTIDE SEQUENCE [LARGE SCALE GENOMIC DNA]</scope>
    <source>
        <tissue evidence="3">Whole larvae</tissue>
    </source>
</reference>
<feature type="coiled-coil region" evidence="1">
    <location>
        <begin position="205"/>
        <end position="267"/>
    </location>
</feature>
<organism evidence="3 4">
    <name type="scientific">Drosophila busckii</name>
    <name type="common">Fruit fly</name>
    <dbReference type="NCBI Taxonomy" id="30019"/>
    <lineage>
        <taxon>Eukaryota</taxon>
        <taxon>Metazoa</taxon>
        <taxon>Ecdysozoa</taxon>
        <taxon>Arthropoda</taxon>
        <taxon>Hexapoda</taxon>
        <taxon>Insecta</taxon>
        <taxon>Pterygota</taxon>
        <taxon>Neoptera</taxon>
        <taxon>Endopterygota</taxon>
        <taxon>Diptera</taxon>
        <taxon>Brachycera</taxon>
        <taxon>Muscomorpha</taxon>
        <taxon>Ephydroidea</taxon>
        <taxon>Drosophilidae</taxon>
        <taxon>Drosophila</taxon>
    </lineage>
</organism>
<evidence type="ECO:0000256" key="2">
    <source>
        <dbReference type="SAM" id="SignalP"/>
    </source>
</evidence>
<accession>A0A0M4EF16</accession>
<feature type="signal peptide" evidence="2">
    <location>
        <begin position="1"/>
        <end position="16"/>
    </location>
</feature>
<protein>
    <submittedName>
        <fullName evidence="3">Maker150</fullName>
    </submittedName>
</protein>
<keyword evidence="4" id="KW-1185">Reference proteome</keyword>
<dbReference type="AlphaFoldDB" id="A0A0M4EF16"/>
<feature type="chain" id="PRO_5005793464" evidence="2">
    <location>
        <begin position="17"/>
        <end position="406"/>
    </location>
</feature>
<evidence type="ECO:0000313" key="3">
    <source>
        <dbReference type="EMBL" id="ALC42777.1"/>
    </source>
</evidence>
<keyword evidence="2" id="KW-0732">Signal</keyword>
<name>A0A0M4EF16_DROBS</name>
<keyword evidence="1" id="KW-0175">Coiled coil</keyword>
<evidence type="ECO:0000313" key="4">
    <source>
        <dbReference type="Proteomes" id="UP000494163"/>
    </source>
</evidence>
<dbReference type="Proteomes" id="UP000494163">
    <property type="component" value="Chromosome 2R"/>
</dbReference>
<feature type="coiled-coil region" evidence="1">
    <location>
        <begin position="303"/>
        <end position="351"/>
    </location>
</feature>
<sequence>MLKYLILVSLLPLCFTMSLEDKGPCEKEPSQNITLVCAEANSKIIKSLLNHVADLTLKFKMQEQELNELKNKLQVRGNVSHCENELLMCNKQVMENKIVIENLQANKTDELKKNIADSNLSWEAKQAINNSFNAIVALRNKLKTCEGNVEIQLNVYAEIMKKTADELEQQVTRTNLQQAALSTLNATLSECKNLTANLESDVAKNRELSTSVDSLNAQVSILNKNVSECASSWEKCESNSNNKDAEISNLNRRISNKDQEILSLDQRANNWWSDWVSCKRSANDKDDEISSLNSQINRLSLSKESWESSANNKDEEISSLKQRVNDLSSGLDNCNDNANDKEQELADLRDQQPEQADDYIDYWDNKENAINIDSIISIPNFDLGFGADDFYADSEGSGFSNWSLTD</sequence>
<gene>
    <name evidence="3" type="ORF">Dbus_chr2Rg2356</name>
</gene>